<dbReference type="FunFam" id="1.25.40.10:FF:000031">
    <property type="entry name" value="Pentatricopeptide repeat-containing protein mitochondrial"/>
    <property type="match status" value="1"/>
</dbReference>
<name>A0A5J5C2W5_9ASTE</name>
<dbReference type="EMBL" id="CM018031">
    <property type="protein sequence ID" value="KAA8549743.1"/>
    <property type="molecule type" value="Genomic_DNA"/>
</dbReference>
<accession>A0A5J5C2W5</accession>
<organism evidence="3 4">
    <name type="scientific">Nyssa sinensis</name>
    <dbReference type="NCBI Taxonomy" id="561372"/>
    <lineage>
        <taxon>Eukaryota</taxon>
        <taxon>Viridiplantae</taxon>
        <taxon>Streptophyta</taxon>
        <taxon>Embryophyta</taxon>
        <taxon>Tracheophyta</taxon>
        <taxon>Spermatophyta</taxon>
        <taxon>Magnoliopsida</taxon>
        <taxon>eudicotyledons</taxon>
        <taxon>Gunneridae</taxon>
        <taxon>Pentapetalae</taxon>
        <taxon>asterids</taxon>
        <taxon>Cornales</taxon>
        <taxon>Nyssaceae</taxon>
        <taxon>Nyssa</taxon>
    </lineage>
</organism>
<evidence type="ECO:0008006" key="5">
    <source>
        <dbReference type="Google" id="ProtNLM"/>
    </source>
</evidence>
<dbReference type="Gene3D" id="1.25.40.10">
    <property type="entry name" value="Tetratricopeptide repeat domain"/>
    <property type="match status" value="3"/>
</dbReference>
<dbReference type="GO" id="GO:0009451">
    <property type="term" value="P:RNA modification"/>
    <property type="evidence" value="ECO:0007669"/>
    <property type="project" value="InterPro"/>
</dbReference>
<dbReference type="NCBIfam" id="TIGR00756">
    <property type="entry name" value="PPR"/>
    <property type="match status" value="1"/>
</dbReference>
<dbReference type="PANTHER" id="PTHR24015:SF548">
    <property type="entry name" value="OS08G0340900 PROTEIN"/>
    <property type="match status" value="1"/>
</dbReference>
<dbReference type="InterPro" id="IPR046848">
    <property type="entry name" value="E_motif"/>
</dbReference>
<dbReference type="FunFam" id="1.25.40.10:FF:000090">
    <property type="entry name" value="Pentatricopeptide repeat-containing protein, chloroplastic"/>
    <property type="match status" value="1"/>
</dbReference>
<dbReference type="Pfam" id="PF13041">
    <property type="entry name" value="PPR_2"/>
    <property type="match status" value="1"/>
</dbReference>
<dbReference type="GO" id="GO:0003723">
    <property type="term" value="F:RNA binding"/>
    <property type="evidence" value="ECO:0007669"/>
    <property type="project" value="InterPro"/>
</dbReference>
<dbReference type="InterPro" id="IPR011990">
    <property type="entry name" value="TPR-like_helical_dom_sf"/>
</dbReference>
<sequence>MPIKSLIPTLTPKQLNQIQAHLIKSPKPHTLNILLGSLALSSTPQNALILYNQMLHHPTSHNHFTFTHALKASSSLLALQKGLEIHAHVLKSGHYPDVFIQNSLIHFYVVAHDIVSACQVFDTIAYPDVVSWTSVISGLSKCGFDKEAIVRFLSMDVKPNCTTLVSVISACSNIRAIKLGKAIHGYSLKNFNEENIILDNAVLEFYAKCGSVSSARHLFVNMPKRDVVSWTTMVGGFAQRGFSVEAVRFFQEMVKSGEAEPNEATIVNVLSACSSIGALNLGQCVHYYMSSRLDLTVDGNMGNALLNMYAKCGDMGMAMRVFNILTLKDIVSWSTIISGMAMNSLGAHALPLFSLMLVHGVPPDDVTFLGLLSACSHGGMVDQGMMFFKAMTDVYVIVPQMQHFVCVVDMYGRAGLLAEAEAFIREMHLEADGPVWGTLLNACKIHGNEEMFERITQRFPSTKGVSIGTFALLSNTYASSCRWDDANRVRDTMRSIGLKKMAGCSWIEGIRWPLSPAFRIPNIRGAAILISVSCNEFLPD</sequence>
<evidence type="ECO:0000313" key="3">
    <source>
        <dbReference type="EMBL" id="KAA8549743.1"/>
    </source>
</evidence>
<feature type="repeat" description="PPR" evidence="2">
    <location>
        <begin position="226"/>
        <end position="260"/>
    </location>
</feature>
<dbReference type="InterPro" id="IPR002885">
    <property type="entry name" value="PPR_rpt"/>
</dbReference>
<dbReference type="PANTHER" id="PTHR24015">
    <property type="entry name" value="OS07G0578800 PROTEIN-RELATED"/>
    <property type="match status" value="1"/>
</dbReference>
<dbReference type="InterPro" id="IPR046960">
    <property type="entry name" value="PPR_At4g14850-like_plant"/>
</dbReference>
<protein>
    <recommendedName>
        <fullName evidence="5">Pentacotripeptide-repeat region of PRORP domain-containing protein</fullName>
    </recommendedName>
</protein>
<dbReference type="AlphaFoldDB" id="A0A5J5C2W5"/>
<proteinExistence type="predicted"/>
<dbReference type="Proteomes" id="UP000325577">
    <property type="component" value="Linkage Group LG0"/>
</dbReference>
<evidence type="ECO:0000256" key="2">
    <source>
        <dbReference type="PROSITE-ProRule" id="PRU00708"/>
    </source>
</evidence>
<dbReference type="FunFam" id="1.25.40.10:FF:001645">
    <property type="entry name" value="Os04g0676200 protein"/>
    <property type="match status" value="1"/>
</dbReference>
<evidence type="ECO:0000313" key="4">
    <source>
        <dbReference type="Proteomes" id="UP000325577"/>
    </source>
</evidence>
<keyword evidence="1" id="KW-0677">Repeat</keyword>
<reference evidence="3 4" key="1">
    <citation type="submission" date="2019-09" db="EMBL/GenBank/DDBJ databases">
        <title>A chromosome-level genome assembly of the Chinese tupelo Nyssa sinensis.</title>
        <authorList>
            <person name="Yang X."/>
            <person name="Kang M."/>
            <person name="Yang Y."/>
            <person name="Xiong H."/>
            <person name="Wang M."/>
            <person name="Zhang Z."/>
            <person name="Wang Z."/>
            <person name="Wu H."/>
            <person name="Ma T."/>
            <person name="Liu J."/>
            <person name="Xi Z."/>
        </authorList>
    </citation>
    <scope>NUCLEOTIDE SEQUENCE [LARGE SCALE GENOMIC DNA]</scope>
    <source>
        <strain evidence="3">J267</strain>
        <tissue evidence="3">Leaf</tissue>
    </source>
</reference>
<dbReference type="OrthoDB" id="1372509at2759"/>
<gene>
    <name evidence="3" type="ORF">F0562_001239</name>
</gene>
<dbReference type="Pfam" id="PF20431">
    <property type="entry name" value="E_motif"/>
    <property type="match status" value="1"/>
</dbReference>
<dbReference type="Pfam" id="PF01535">
    <property type="entry name" value="PPR"/>
    <property type="match status" value="4"/>
</dbReference>
<evidence type="ECO:0000256" key="1">
    <source>
        <dbReference type="ARBA" id="ARBA00022737"/>
    </source>
</evidence>
<feature type="repeat" description="PPR" evidence="2">
    <location>
        <begin position="329"/>
        <end position="363"/>
    </location>
</feature>
<keyword evidence="4" id="KW-1185">Reference proteome</keyword>
<dbReference type="PROSITE" id="PS51375">
    <property type="entry name" value="PPR"/>
    <property type="match status" value="2"/>
</dbReference>